<evidence type="ECO:0000313" key="1">
    <source>
        <dbReference type="EMBL" id="GER37503.1"/>
    </source>
</evidence>
<organism evidence="1 2">
    <name type="scientific">Striga asiatica</name>
    <name type="common">Asiatic witchweed</name>
    <name type="synonym">Buchnera asiatica</name>
    <dbReference type="NCBI Taxonomy" id="4170"/>
    <lineage>
        <taxon>Eukaryota</taxon>
        <taxon>Viridiplantae</taxon>
        <taxon>Streptophyta</taxon>
        <taxon>Embryophyta</taxon>
        <taxon>Tracheophyta</taxon>
        <taxon>Spermatophyta</taxon>
        <taxon>Magnoliopsida</taxon>
        <taxon>eudicotyledons</taxon>
        <taxon>Gunneridae</taxon>
        <taxon>Pentapetalae</taxon>
        <taxon>asterids</taxon>
        <taxon>lamiids</taxon>
        <taxon>Lamiales</taxon>
        <taxon>Orobanchaceae</taxon>
        <taxon>Buchnereae</taxon>
        <taxon>Striga</taxon>
    </lineage>
</organism>
<dbReference type="EMBL" id="BKCP01005383">
    <property type="protein sequence ID" value="GER37503.1"/>
    <property type="molecule type" value="Genomic_DNA"/>
</dbReference>
<reference evidence="2" key="1">
    <citation type="journal article" date="2019" name="Curr. Biol.">
        <title>Genome Sequence of Striga asiatica Provides Insight into the Evolution of Plant Parasitism.</title>
        <authorList>
            <person name="Yoshida S."/>
            <person name="Kim S."/>
            <person name="Wafula E.K."/>
            <person name="Tanskanen J."/>
            <person name="Kim Y.M."/>
            <person name="Honaas L."/>
            <person name="Yang Z."/>
            <person name="Spallek T."/>
            <person name="Conn C.E."/>
            <person name="Ichihashi Y."/>
            <person name="Cheong K."/>
            <person name="Cui S."/>
            <person name="Der J.P."/>
            <person name="Gundlach H."/>
            <person name="Jiao Y."/>
            <person name="Hori C."/>
            <person name="Ishida J.K."/>
            <person name="Kasahara H."/>
            <person name="Kiba T."/>
            <person name="Kim M.S."/>
            <person name="Koo N."/>
            <person name="Laohavisit A."/>
            <person name="Lee Y.H."/>
            <person name="Lumba S."/>
            <person name="McCourt P."/>
            <person name="Mortimer J.C."/>
            <person name="Mutuku J.M."/>
            <person name="Nomura T."/>
            <person name="Sasaki-Sekimoto Y."/>
            <person name="Seto Y."/>
            <person name="Wang Y."/>
            <person name="Wakatake T."/>
            <person name="Sakakibara H."/>
            <person name="Demura T."/>
            <person name="Yamaguchi S."/>
            <person name="Yoneyama K."/>
            <person name="Manabe R.I."/>
            <person name="Nelson D.C."/>
            <person name="Schulman A.H."/>
            <person name="Timko M.P."/>
            <person name="dePamphilis C.W."/>
            <person name="Choi D."/>
            <person name="Shirasu K."/>
        </authorList>
    </citation>
    <scope>NUCLEOTIDE SEQUENCE [LARGE SCALE GENOMIC DNA]</scope>
    <source>
        <strain evidence="2">cv. UVA1</strain>
    </source>
</reference>
<feature type="non-terminal residue" evidence="1">
    <location>
        <position position="1"/>
    </location>
</feature>
<sequence length="125" mass="14207">ITQKGGGVAATTFGLVCLELAKVSKTVHVYFMNDEALRSSLCFLVQMEKQLNSCTRIYFSNVCTEYTTTFENSNLVIYGMSCLAHQPPKSNAWGELDSRLHDEAPEKRIFQRHQILFCLFHDIIP</sequence>
<keyword evidence="1" id="KW-0687">Ribonucleoprotein</keyword>
<dbReference type="GO" id="GO:0005840">
    <property type="term" value="C:ribosome"/>
    <property type="evidence" value="ECO:0007669"/>
    <property type="project" value="UniProtKB-KW"/>
</dbReference>
<keyword evidence="2" id="KW-1185">Reference proteome</keyword>
<accession>A0A5A7PXA0</accession>
<protein>
    <submittedName>
        <fullName evidence="1">Ribosomal protein L7Ae</fullName>
    </submittedName>
</protein>
<proteinExistence type="predicted"/>
<gene>
    <name evidence="1" type="ORF">STAS_13915</name>
</gene>
<keyword evidence="1" id="KW-0689">Ribosomal protein</keyword>
<dbReference type="Proteomes" id="UP000325081">
    <property type="component" value="Unassembled WGS sequence"/>
</dbReference>
<name>A0A5A7PXA0_STRAF</name>
<dbReference type="AlphaFoldDB" id="A0A5A7PXA0"/>
<comment type="caution">
    <text evidence="1">The sequence shown here is derived from an EMBL/GenBank/DDBJ whole genome shotgun (WGS) entry which is preliminary data.</text>
</comment>
<evidence type="ECO:0000313" key="2">
    <source>
        <dbReference type="Proteomes" id="UP000325081"/>
    </source>
</evidence>